<comment type="function">
    <text evidence="5">Involved in the formation of 2-(5''-phosphoribosyl)-3'-dephosphocoenzyme-A, the prosthetic group of the acyl-carrier protein of the malonate decarboxylase.</text>
</comment>
<sequence length="316" mass="34294">MFQIKGFNIPIHHALFLSPQPVKATNKQHALWRVEKIGDMARWALETEVLLSPKPGLVDQLNTGSHQDLTVDLMLRSARALMPLFTQMAQAGQEHVEADLTLLRERIGHLGRVAEEAMMIETQGVNTHRGAIWALGLLATAAGQLSAQQPDNLTAQSLCEQAGVLARLPDQYAPIVFSKGLHATRRYKINGAREEAQNGFLSITECALPELRGSRHRGDSEEAAQLNALLALMTRLDDTCVLSRSGIEGLELMQSGAKEILATDGSASLQGMAKLIELNKKMVAINASPGGAADLLAATLFVDALETQLSSHHEYD</sequence>
<dbReference type="InterPro" id="IPR002736">
    <property type="entry name" value="CitG"/>
</dbReference>
<dbReference type="EMBL" id="JBIHSE010000005">
    <property type="protein sequence ID" value="MFH0274950.1"/>
    <property type="molecule type" value="Genomic_DNA"/>
</dbReference>
<evidence type="ECO:0000256" key="5">
    <source>
        <dbReference type="HAMAP-Rule" id="MF_01883"/>
    </source>
</evidence>
<evidence type="ECO:0000256" key="3">
    <source>
        <dbReference type="ARBA" id="ARBA00022741"/>
    </source>
</evidence>
<comment type="catalytic activity">
    <reaction evidence="1 5">
        <text>3'-dephospho-CoA + ATP = 2'-(5''-triphospho-alpha-D-ribosyl)-3'-dephospho-CoA + adenine</text>
        <dbReference type="Rhea" id="RHEA:15117"/>
        <dbReference type="ChEBI" id="CHEBI:16708"/>
        <dbReference type="ChEBI" id="CHEBI:30616"/>
        <dbReference type="ChEBI" id="CHEBI:57328"/>
        <dbReference type="ChEBI" id="CHEBI:61378"/>
        <dbReference type="EC" id="2.4.2.52"/>
    </reaction>
</comment>
<dbReference type="NCBIfam" id="NF002315">
    <property type="entry name" value="PRK01237.1"/>
    <property type="match status" value="1"/>
</dbReference>
<keyword evidence="4 5" id="KW-0067">ATP-binding</keyword>
<dbReference type="EC" id="2.4.2.52" evidence="5"/>
<evidence type="ECO:0000256" key="4">
    <source>
        <dbReference type="ARBA" id="ARBA00022840"/>
    </source>
</evidence>
<evidence type="ECO:0000313" key="6">
    <source>
        <dbReference type="EMBL" id="MFH0274950.1"/>
    </source>
</evidence>
<evidence type="ECO:0000313" key="7">
    <source>
        <dbReference type="Proteomes" id="UP001607221"/>
    </source>
</evidence>
<evidence type="ECO:0000256" key="2">
    <source>
        <dbReference type="ARBA" id="ARBA00022679"/>
    </source>
</evidence>
<proteinExistence type="inferred from homology"/>
<dbReference type="PANTHER" id="PTHR30201:SF2">
    <property type="entry name" value="2-(5''-TRIPHOSPHORIBOSYL)-3'-DEPHOSPHOCOENZYME-A SYNTHASE"/>
    <property type="match status" value="1"/>
</dbReference>
<keyword evidence="3 5" id="KW-0547">Nucleotide-binding</keyword>
<dbReference type="Gene3D" id="1.10.4200.10">
    <property type="entry name" value="Triphosphoribosyl-dephospho-CoA protein"/>
    <property type="match status" value="2"/>
</dbReference>
<dbReference type="Pfam" id="PF01874">
    <property type="entry name" value="CitG"/>
    <property type="match status" value="1"/>
</dbReference>
<dbReference type="PANTHER" id="PTHR30201">
    <property type="entry name" value="TRIPHOSPHORIBOSYL-DEPHOSPHO-COA SYNTHASE"/>
    <property type="match status" value="1"/>
</dbReference>
<dbReference type="HAMAP" id="MF_01883">
    <property type="entry name" value="MdcB"/>
    <property type="match status" value="1"/>
</dbReference>
<evidence type="ECO:0000256" key="1">
    <source>
        <dbReference type="ARBA" id="ARBA00001210"/>
    </source>
</evidence>
<reference evidence="6 7" key="1">
    <citation type="submission" date="2024-10" db="EMBL/GenBank/DDBJ databases">
        <authorList>
            <person name="Yibar A."/>
            <person name="Saticioglu I.B."/>
            <person name="Duman M."/>
            <person name="Ajmi N."/>
            <person name="Gurler F."/>
            <person name="Ay H."/>
            <person name="Onuk E."/>
            <person name="Guler S."/>
            <person name="Romalde J.L."/>
        </authorList>
    </citation>
    <scope>NUCLEOTIDE SEQUENCE [LARGE SCALE GENOMIC DNA]</scope>
    <source>
        <strain evidence="6 7">1-TCBS-A</strain>
    </source>
</reference>
<protein>
    <recommendedName>
        <fullName evidence="5">Probable 2-(5''-triphosphoribosyl)-3'-dephosphocoenzyme-A synthase</fullName>
        <shortName evidence="5">2-(5''-triphosphoribosyl)-3'-dephospho-CoA synthase</shortName>
        <ecNumber evidence="5">2.4.2.52</ecNumber>
    </recommendedName>
</protein>
<organism evidence="6 7">
    <name type="scientific">Vibrio jasicida</name>
    <dbReference type="NCBI Taxonomy" id="766224"/>
    <lineage>
        <taxon>Bacteria</taxon>
        <taxon>Pseudomonadati</taxon>
        <taxon>Pseudomonadota</taxon>
        <taxon>Gammaproteobacteria</taxon>
        <taxon>Vibrionales</taxon>
        <taxon>Vibrionaceae</taxon>
        <taxon>Vibrio</taxon>
    </lineage>
</organism>
<gene>
    <name evidence="5" type="primary">mdcB</name>
    <name evidence="6" type="ORF">ACGRHZ_27145</name>
</gene>
<comment type="similarity">
    <text evidence="5">Belongs to the CitG/MdcB family.</text>
</comment>
<name>A0ABW7JHB9_9VIBR</name>
<dbReference type="Proteomes" id="UP001607221">
    <property type="component" value="Unassembled WGS sequence"/>
</dbReference>
<dbReference type="NCBIfam" id="TIGR03132">
    <property type="entry name" value="malonate_mdcB"/>
    <property type="match status" value="1"/>
</dbReference>
<dbReference type="GO" id="GO:0046917">
    <property type="term" value="F:triphosphoribosyl-dephospho-CoA synthase activity"/>
    <property type="evidence" value="ECO:0007669"/>
    <property type="project" value="UniProtKB-EC"/>
</dbReference>
<accession>A0ABW7JHB9</accession>
<keyword evidence="6" id="KW-0328">Glycosyltransferase</keyword>
<comment type="caution">
    <text evidence="6">The sequence shown here is derived from an EMBL/GenBank/DDBJ whole genome shotgun (WGS) entry which is preliminary data.</text>
</comment>
<dbReference type="RefSeq" id="WP_394633250.1">
    <property type="nucleotide sequence ID" value="NZ_JBIHSE010000005.1"/>
</dbReference>
<dbReference type="InterPro" id="IPR017555">
    <property type="entry name" value="TriPribosyl-deP-CoA_syn"/>
</dbReference>
<keyword evidence="7" id="KW-1185">Reference proteome</keyword>
<keyword evidence="2 5" id="KW-0808">Transferase</keyword>
<dbReference type="GO" id="GO:0016757">
    <property type="term" value="F:glycosyltransferase activity"/>
    <property type="evidence" value="ECO:0007669"/>
    <property type="project" value="UniProtKB-KW"/>
</dbReference>